<dbReference type="PANTHER" id="PTHR30023">
    <property type="entry name" value="D-ALANYL-D-ALANINE CARBOXYPEPTIDASE"/>
    <property type="match status" value="1"/>
</dbReference>
<dbReference type="InterPro" id="IPR000667">
    <property type="entry name" value="Peptidase_S13"/>
</dbReference>
<dbReference type="Pfam" id="PF02113">
    <property type="entry name" value="Peptidase_S13"/>
    <property type="match status" value="2"/>
</dbReference>
<reference evidence="5" key="1">
    <citation type="submission" date="2020-08" db="EMBL/GenBank/DDBJ databases">
        <title>Sequencing the genomes of 1000 actinobacteria strains.</title>
        <authorList>
            <person name="Klenk H.-P."/>
        </authorList>
    </citation>
    <scope>NUCLEOTIDE SEQUENCE</scope>
    <source>
        <strain evidence="5">DSM 20582</strain>
    </source>
</reference>
<organism evidence="5 6">
    <name type="scientific">Corynebacterium bovis DSM 20582 = CIP 54.80</name>
    <dbReference type="NCBI Taxonomy" id="927655"/>
    <lineage>
        <taxon>Bacteria</taxon>
        <taxon>Bacillati</taxon>
        <taxon>Actinomycetota</taxon>
        <taxon>Actinomycetes</taxon>
        <taxon>Mycobacteriales</taxon>
        <taxon>Corynebacteriaceae</taxon>
        <taxon>Corynebacterium</taxon>
    </lineage>
</organism>
<dbReference type="PRINTS" id="PR00922">
    <property type="entry name" value="DADACBPTASE3"/>
</dbReference>
<keyword evidence="5" id="KW-0121">Carboxypeptidase</keyword>
<evidence type="ECO:0000313" key="5">
    <source>
        <dbReference type="EMBL" id="MBB3115463.1"/>
    </source>
</evidence>
<keyword evidence="2 5" id="KW-0378">Hydrolase</keyword>
<comment type="similarity">
    <text evidence="1">Belongs to the peptidase S13 family.</text>
</comment>
<evidence type="ECO:0000256" key="2">
    <source>
        <dbReference type="ARBA" id="ARBA00022801"/>
    </source>
</evidence>
<dbReference type="PANTHER" id="PTHR30023:SF0">
    <property type="entry name" value="PENICILLIN-SENSITIVE CARBOXYPEPTIDASE A"/>
    <property type="match status" value="1"/>
</dbReference>
<evidence type="ECO:0000313" key="6">
    <source>
        <dbReference type="Proteomes" id="UP000612712"/>
    </source>
</evidence>
<feature type="region of interest" description="Disordered" evidence="3">
    <location>
        <begin position="217"/>
        <end position="238"/>
    </location>
</feature>
<keyword evidence="4" id="KW-1133">Transmembrane helix</keyword>
<dbReference type="GO" id="GO:0006508">
    <property type="term" value="P:proteolysis"/>
    <property type="evidence" value="ECO:0007669"/>
    <property type="project" value="InterPro"/>
</dbReference>
<gene>
    <name evidence="5" type="ORF">FHU32_000667</name>
</gene>
<feature type="transmembrane region" description="Helical" evidence="4">
    <location>
        <begin position="12"/>
        <end position="33"/>
    </location>
</feature>
<name>A0A8H9Y8U2_9CORY</name>
<dbReference type="AlphaFoldDB" id="A0A8H9Y8U2"/>
<evidence type="ECO:0000256" key="4">
    <source>
        <dbReference type="SAM" id="Phobius"/>
    </source>
</evidence>
<keyword evidence="4" id="KW-0812">Transmembrane</keyword>
<protein>
    <submittedName>
        <fullName evidence="5">D-alanyl-D-alanine carboxypeptidase/D-alanyl-D-alanine-endopeptidase (Penicillin-binding protein 4)</fullName>
        <ecNumber evidence="5">3.4.16.4</ecNumber>
        <ecNumber evidence="5">3.4.21.-</ecNumber>
    </submittedName>
</protein>
<dbReference type="Gene3D" id="3.40.710.10">
    <property type="entry name" value="DD-peptidase/beta-lactamase superfamily"/>
    <property type="match status" value="2"/>
</dbReference>
<sequence length="454" mass="45061">MSGTRKRRIWPWLAGIVAFIVVVAVVVTAAVVWSDRSGTTVAAAPGPDPAPAALLPATDAGPLPDVPSALAGPAGDPALGALSGEVSDAATGKSLWSGAGDRPLVPASSTKLLTASAALLELGPDATVPTVVARGARPGEVVVVGGGDVTLARTAGSGTFTDAATVADLADQVRAALGGEPVTAVTVDDSVRGGSFFNDTWDRADVAGGNVTDLGGTMLDAGRVDPRDTYSPRSTTPSADVGHALAAALGAPDVPVATSPTPVPHADTLGEVRSAPLVTRVRDMLLHSDNLLAEAVGREVAAHRGAPGTFRGAVDAVLGTLRDHGLGTDGAVLVDTSGMSGDDRLSAHLLDGVLAAAAAPRAGDLGLLLDALPVAGGDGTLRDWYSVPSGARDGAGWVRAKTGTLDGVNALAGTVTTRGGRALTFAFISNTPGGGDIDAGRAALDRLAAALRDM</sequence>
<dbReference type="EC" id="3.4.21.-" evidence="5"/>
<proteinExistence type="inferred from homology"/>
<dbReference type="InterPro" id="IPR012338">
    <property type="entry name" value="Beta-lactam/transpept-like"/>
</dbReference>
<evidence type="ECO:0000256" key="1">
    <source>
        <dbReference type="ARBA" id="ARBA00006096"/>
    </source>
</evidence>
<accession>A0A8H9Y8U2</accession>
<comment type="caution">
    <text evidence="5">The sequence shown here is derived from an EMBL/GenBank/DDBJ whole genome shotgun (WGS) entry which is preliminary data.</text>
</comment>
<dbReference type="EMBL" id="JACHWT010000002">
    <property type="protein sequence ID" value="MBB3115463.1"/>
    <property type="molecule type" value="Genomic_DNA"/>
</dbReference>
<dbReference type="RefSeq" id="WP_232625710.1">
    <property type="nucleotide sequence ID" value="NZ_CP047187.1"/>
</dbReference>
<dbReference type="GO" id="GO:0000270">
    <property type="term" value="P:peptidoglycan metabolic process"/>
    <property type="evidence" value="ECO:0007669"/>
    <property type="project" value="TreeGrafter"/>
</dbReference>
<dbReference type="GO" id="GO:0009002">
    <property type="term" value="F:serine-type D-Ala-D-Ala carboxypeptidase activity"/>
    <property type="evidence" value="ECO:0007669"/>
    <property type="project" value="UniProtKB-EC"/>
</dbReference>
<keyword evidence="4" id="KW-0472">Membrane</keyword>
<dbReference type="EC" id="3.4.16.4" evidence="5"/>
<keyword evidence="5" id="KW-0645">Protease</keyword>
<dbReference type="SUPFAM" id="SSF56601">
    <property type="entry name" value="beta-lactamase/transpeptidase-like"/>
    <property type="match status" value="1"/>
</dbReference>
<evidence type="ECO:0000256" key="3">
    <source>
        <dbReference type="SAM" id="MobiDB-lite"/>
    </source>
</evidence>
<dbReference type="NCBIfam" id="TIGR00666">
    <property type="entry name" value="PBP4"/>
    <property type="match status" value="1"/>
</dbReference>
<dbReference type="Proteomes" id="UP000612712">
    <property type="component" value="Unassembled WGS sequence"/>
</dbReference>